<dbReference type="Gene3D" id="3.60.21.10">
    <property type="match status" value="1"/>
</dbReference>
<keyword evidence="6" id="KW-1185">Reference proteome</keyword>
<comment type="similarity">
    <text evidence="2">Belongs to the 5'-nucleotidase family.</text>
</comment>
<accession>A0A425Y894</accession>
<dbReference type="PANTHER" id="PTHR11575">
    <property type="entry name" value="5'-NUCLEOTIDASE-RELATED"/>
    <property type="match status" value="1"/>
</dbReference>
<proteinExistence type="inferred from homology"/>
<keyword evidence="2" id="KW-0378">Hydrolase</keyword>
<evidence type="ECO:0000313" key="6">
    <source>
        <dbReference type="Proteomes" id="UP000285794"/>
    </source>
</evidence>
<dbReference type="InterPro" id="IPR029052">
    <property type="entry name" value="Metallo-depent_PP-like"/>
</dbReference>
<dbReference type="PRINTS" id="PR01607">
    <property type="entry name" value="APYRASEFAMLY"/>
</dbReference>
<dbReference type="Proteomes" id="UP000285794">
    <property type="component" value="Unassembled WGS sequence"/>
</dbReference>
<dbReference type="GO" id="GO:0030288">
    <property type="term" value="C:outer membrane-bounded periplasmic space"/>
    <property type="evidence" value="ECO:0007669"/>
    <property type="project" value="TreeGrafter"/>
</dbReference>
<evidence type="ECO:0000313" key="5">
    <source>
        <dbReference type="EMBL" id="RRG24627.1"/>
    </source>
</evidence>
<dbReference type="SUPFAM" id="SSF55816">
    <property type="entry name" value="5'-nucleotidase (syn. UDP-sugar hydrolase), C-terminal domain"/>
    <property type="match status" value="1"/>
</dbReference>
<evidence type="ECO:0000256" key="1">
    <source>
        <dbReference type="ARBA" id="ARBA00022729"/>
    </source>
</evidence>
<dbReference type="InterPro" id="IPR004843">
    <property type="entry name" value="Calcineurin-like_PHP"/>
</dbReference>
<protein>
    <submittedName>
        <fullName evidence="5">Bifunctional metallophosphatase/5'-nucleotidase</fullName>
    </submittedName>
</protein>
<dbReference type="InterPro" id="IPR008334">
    <property type="entry name" value="5'-Nucleotdase_C"/>
</dbReference>
<keyword evidence="1" id="KW-0732">Signal</keyword>
<dbReference type="Gene3D" id="3.90.780.10">
    <property type="entry name" value="5'-Nucleotidase, C-terminal domain"/>
    <property type="match status" value="1"/>
</dbReference>
<dbReference type="Pfam" id="PF02872">
    <property type="entry name" value="5_nucleotid_C"/>
    <property type="match status" value="1"/>
</dbReference>
<organism evidence="5 6">
    <name type="scientific">Ancylomarina euxinus</name>
    <dbReference type="NCBI Taxonomy" id="2283627"/>
    <lineage>
        <taxon>Bacteria</taxon>
        <taxon>Pseudomonadati</taxon>
        <taxon>Bacteroidota</taxon>
        <taxon>Bacteroidia</taxon>
        <taxon>Marinilabiliales</taxon>
        <taxon>Marinifilaceae</taxon>
        <taxon>Ancylomarina</taxon>
    </lineage>
</organism>
<dbReference type="SUPFAM" id="SSF56300">
    <property type="entry name" value="Metallo-dependent phosphatases"/>
    <property type="match status" value="1"/>
</dbReference>
<sequence>MSKGFGIPKPFSIFGDSIQFDMKKLAFYLLIIIPFLFACEAERKDEVTFKILATTDVHGAIFPYDLVNDRQAGSSLAQAYSHIFQERGKTNQHVLLLDNGDILQGDPMVYYSNFEKTEQEHICAEVMNFMGYNAGAVGNHDIEPGHEVYDRLAKEFSFPWMAANAIKKSDGTPYFQPYTTIEKDGIKIVIIGFVTPAIPKWLPEKIWSGMHFEELEDSAKKWMAIIKEKEQPDMVIGLLHSGMGELGDNKSEVKENAALQVAKNVSGFDMLVCGHDHQETIKWVENIDNQKVLIVNPKSKAQFIADVAVRFRLNADKKTYTKKFEPQLVDVKALPVSKDFEERFHSSFTEVKNYVSRPVGQFTKSIETSESMFGDSPFVDLIHNIQLDLADAEISFTAPLSFNASIDSGMLEVRDLFKLYRFENLLYTMNLSGQEIKDFLEYSYDKWFRQMQKKTDPMLFIESSEKGNRLSTMFFNYDSAEGIDYELDLKKEKGNRIRIIKMSNGQPFNLGKTYKVALNSYRGNGGGGHLTEGAGLSKEELTKRLINSTTKDLRFYLMKWIEEKKVVKVTCNRNWTVRPEAWWQQAKEREYKLLYGEK</sequence>
<feature type="domain" description="5'-Nucleotidase C-terminal" evidence="4">
    <location>
        <begin position="359"/>
        <end position="528"/>
    </location>
</feature>
<dbReference type="EMBL" id="QQWG01000001">
    <property type="protein sequence ID" value="RRG24627.1"/>
    <property type="molecule type" value="Genomic_DNA"/>
</dbReference>
<gene>
    <name evidence="5" type="ORF">DWB61_01005</name>
</gene>
<dbReference type="InterPro" id="IPR036907">
    <property type="entry name" value="5'-Nucleotdase_C_sf"/>
</dbReference>
<dbReference type="InterPro" id="IPR006179">
    <property type="entry name" value="5_nucleotidase/apyrase"/>
</dbReference>
<reference evidence="5 6" key="1">
    <citation type="submission" date="2018-07" db="EMBL/GenBank/DDBJ databases">
        <title>Draft genome sequence of Ancylomarina sp. M1P.</title>
        <authorList>
            <person name="Yadav S."/>
            <person name="Villanueva L."/>
            <person name="Damste J.S.S."/>
        </authorList>
    </citation>
    <scope>NUCLEOTIDE SEQUENCE [LARGE SCALE GENOMIC DNA]</scope>
    <source>
        <strain evidence="5 6">M1P</strain>
    </source>
</reference>
<dbReference type="Pfam" id="PF00149">
    <property type="entry name" value="Metallophos"/>
    <property type="match status" value="1"/>
</dbReference>
<evidence type="ECO:0000259" key="3">
    <source>
        <dbReference type="Pfam" id="PF00149"/>
    </source>
</evidence>
<keyword evidence="2" id="KW-0547">Nucleotide-binding</keyword>
<comment type="caution">
    <text evidence="5">The sequence shown here is derived from an EMBL/GenBank/DDBJ whole genome shotgun (WGS) entry which is preliminary data.</text>
</comment>
<feature type="domain" description="Calcineurin-like phosphoesterase" evidence="3">
    <location>
        <begin position="49"/>
        <end position="278"/>
    </location>
</feature>
<evidence type="ECO:0000259" key="4">
    <source>
        <dbReference type="Pfam" id="PF02872"/>
    </source>
</evidence>
<dbReference type="GO" id="GO:0016787">
    <property type="term" value="F:hydrolase activity"/>
    <property type="evidence" value="ECO:0007669"/>
    <property type="project" value="UniProtKB-KW"/>
</dbReference>
<dbReference type="PANTHER" id="PTHR11575:SF6">
    <property type="entry name" value="2',3'-CYCLIC-NUCLEOTIDE 2'-PHOSPHODIESTERASE_3'-NUCLEOTIDASE"/>
    <property type="match status" value="1"/>
</dbReference>
<name>A0A425Y894_9BACT</name>
<dbReference type="AlphaFoldDB" id="A0A425Y894"/>
<evidence type="ECO:0000256" key="2">
    <source>
        <dbReference type="RuleBase" id="RU362119"/>
    </source>
</evidence>
<dbReference type="GO" id="GO:0009166">
    <property type="term" value="P:nucleotide catabolic process"/>
    <property type="evidence" value="ECO:0007669"/>
    <property type="project" value="InterPro"/>
</dbReference>
<dbReference type="GO" id="GO:0000166">
    <property type="term" value="F:nucleotide binding"/>
    <property type="evidence" value="ECO:0007669"/>
    <property type="project" value="UniProtKB-KW"/>
</dbReference>